<sequence>MKQQNSPASNTTKSNQAVHGLNYQFSPKIVVIAGPPAGGKSYAAKLLAENHGYALLRLDAITPLVANKYGGDIETVRQPGTYQDFKDHFAQLLRKHRYQNIVLEGCRMSHPHIHQGFIDALHDIYSPYTIVQNFYLNPSREVRMEHFLLRKIRQAKQAIKGGNTNVNTTQVFCDMLEPVLPSFSETEDSEAITQWAIDNQDVVHPGIPEEDYEVFKTVAEAESFNPFYQTIEYNGRTLVPGFTLSPLAWQNILKLDVDFNGKSLCDYGCMHGYYTFKAEEEGAVGIGVDMDQGAVDLSNYLASVKKSNCHFMVYDITTPLSQKYDIILALNVLHRTGKFELTTKIMFGHCNECILEVGESQLPIIIGEGTRQGFKLKRNIPSHRQQSCIGPRRVLHMVRQEGGK</sequence>
<dbReference type="InterPro" id="IPR027417">
    <property type="entry name" value="P-loop_NTPase"/>
</dbReference>
<evidence type="ECO:0000259" key="1">
    <source>
        <dbReference type="Pfam" id="PF13847"/>
    </source>
</evidence>
<organism evidence="2 3">
    <name type="scientific">Pseudodesulfovibrio nedwellii</name>
    <dbReference type="NCBI Taxonomy" id="2973072"/>
    <lineage>
        <taxon>Bacteria</taxon>
        <taxon>Pseudomonadati</taxon>
        <taxon>Thermodesulfobacteriota</taxon>
        <taxon>Desulfovibrionia</taxon>
        <taxon>Desulfovibrionales</taxon>
        <taxon>Desulfovibrionaceae</taxon>
    </lineage>
</organism>
<dbReference type="EMBL" id="AP026709">
    <property type="protein sequence ID" value="BDQ38631.1"/>
    <property type="molecule type" value="Genomic_DNA"/>
</dbReference>
<dbReference type="Gene3D" id="3.40.50.300">
    <property type="entry name" value="P-loop containing nucleotide triphosphate hydrolases"/>
    <property type="match status" value="1"/>
</dbReference>
<dbReference type="Proteomes" id="UP001317742">
    <property type="component" value="Chromosome"/>
</dbReference>
<protein>
    <recommendedName>
        <fullName evidence="1">Methyltransferase domain-containing protein</fullName>
    </recommendedName>
</protein>
<feature type="domain" description="Methyltransferase" evidence="1">
    <location>
        <begin position="260"/>
        <end position="346"/>
    </location>
</feature>
<reference evidence="2 3" key="1">
    <citation type="submission" date="2022-08" db="EMBL/GenBank/DDBJ databases">
        <title>Genome Sequence of the sulphate-reducing bacterium, Pseudodesulfovibrio sp. SYK.</title>
        <authorList>
            <person name="Kondo R."/>
            <person name="Kataoka T."/>
        </authorList>
    </citation>
    <scope>NUCLEOTIDE SEQUENCE [LARGE SCALE GENOMIC DNA]</scope>
    <source>
        <strain evidence="2 3">SYK</strain>
    </source>
</reference>
<dbReference type="SUPFAM" id="SSF52540">
    <property type="entry name" value="P-loop containing nucleoside triphosphate hydrolases"/>
    <property type="match status" value="1"/>
</dbReference>
<dbReference type="SUPFAM" id="SSF53335">
    <property type="entry name" value="S-adenosyl-L-methionine-dependent methyltransferases"/>
    <property type="match status" value="1"/>
</dbReference>
<dbReference type="RefSeq" id="WP_281761125.1">
    <property type="nucleotide sequence ID" value="NZ_AP026709.1"/>
</dbReference>
<evidence type="ECO:0000313" key="2">
    <source>
        <dbReference type="EMBL" id="BDQ38631.1"/>
    </source>
</evidence>
<gene>
    <name evidence="2" type="ORF">SYK_29910</name>
</gene>
<proteinExistence type="predicted"/>
<keyword evidence="3" id="KW-1185">Reference proteome</keyword>
<accession>A0ABN6S9Z5</accession>
<dbReference type="InterPro" id="IPR029063">
    <property type="entry name" value="SAM-dependent_MTases_sf"/>
</dbReference>
<dbReference type="Gene3D" id="3.40.50.150">
    <property type="entry name" value="Vaccinia Virus protein VP39"/>
    <property type="match status" value="1"/>
</dbReference>
<dbReference type="Pfam" id="PF13847">
    <property type="entry name" value="Methyltransf_31"/>
    <property type="match status" value="1"/>
</dbReference>
<name>A0ABN6S9Z5_9BACT</name>
<evidence type="ECO:0000313" key="3">
    <source>
        <dbReference type="Proteomes" id="UP001317742"/>
    </source>
</evidence>
<dbReference type="InterPro" id="IPR025714">
    <property type="entry name" value="Methyltranfer_dom"/>
</dbReference>